<dbReference type="PANTHER" id="PTHR11091:SF3">
    <property type="entry name" value="2,3-DIKETO-L-GULONATE REDUCTASE"/>
    <property type="match status" value="1"/>
</dbReference>
<dbReference type="NCBIfam" id="NF009750">
    <property type="entry name" value="PRK13260.1"/>
    <property type="match status" value="1"/>
</dbReference>
<protein>
    <submittedName>
        <fullName evidence="2">3-dehydro-L-gulonate 2-dehydrogenase</fullName>
    </submittedName>
</protein>
<keyword evidence="1" id="KW-0560">Oxidoreductase</keyword>
<evidence type="ECO:0000313" key="2">
    <source>
        <dbReference type="EMBL" id="TCK98703.1"/>
    </source>
</evidence>
<dbReference type="InterPro" id="IPR003767">
    <property type="entry name" value="Malate/L-lactate_DH-like"/>
</dbReference>
<comment type="caution">
    <text evidence="2">The sequence shown here is derived from an EMBL/GenBank/DDBJ whole genome shotgun (WGS) entry which is preliminary data.</text>
</comment>
<evidence type="ECO:0000313" key="3">
    <source>
        <dbReference type="Proteomes" id="UP000294545"/>
    </source>
</evidence>
<proteinExistence type="predicted"/>
<name>A0A4R1N7Q5_9FIRM</name>
<dbReference type="AlphaFoldDB" id="A0A4R1N7Q5"/>
<organism evidence="2 3">
    <name type="scientific">Natranaerovirga hydrolytica</name>
    <dbReference type="NCBI Taxonomy" id="680378"/>
    <lineage>
        <taxon>Bacteria</taxon>
        <taxon>Bacillati</taxon>
        <taxon>Bacillota</taxon>
        <taxon>Clostridia</taxon>
        <taxon>Lachnospirales</taxon>
        <taxon>Natranaerovirgaceae</taxon>
        <taxon>Natranaerovirga</taxon>
    </lineage>
</organism>
<dbReference type="RefSeq" id="WP_132281766.1">
    <property type="nucleotide sequence ID" value="NZ_SMGQ01000011.1"/>
</dbReference>
<accession>A0A4R1N7Q5</accession>
<dbReference type="GO" id="GO:0016491">
    <property type="term" value="F:oxidoreductase activity"/>
    <property type="evidence" value="ECO:0007669"/>
    <property type="project" value="UniProtKB-KW"/>
</dbReference>
<reference evidence="2 3" key="1">
    <citation type="submission" date="2019-03" db="EMBL/GenBank/DDBJ databases">
        <title>Genomic Encyclopedia of Type Strains, Phase IV (KMG-IV): sequencing the most valuable type-strain genomes for metagenomic binning, comparative biology and taxonomic classification.</title>
        <authorList>
            <person name="Goeker M."/>
        </authorList>
    </citation>
    <scope>NUCLEOTIDE SEQUENCE [LARGE SCALE GENOMIC DNA]</scope>
    <source>
        <strain evidence="2 3">DSM 24176</strain>
    </source>
</reference>
<dbReference type="InterPro" id="IPR036111">
    <property type="entry name" value="Mal/L-sulfo/L-lacto_DH-like_sf"/>
</dbReference>
<keyword evidence="3" id="KW-1185">Reference proteome</keyword>
<sequence>MRVSFETMYKEFLRVLLKKGFAQERAELCAKLFAETSRDGVYSHGLNRFPRFISLIDQGIVNVAATPEKIDTVGFIERWDGNLGPGNLNAYYCMERAIALAKENGMGVVTLKNNNHWMRGGSYGWQAAHANCIGICWTNTLPNMPPWGSTEAKIGNNPMIFAVPRENGEHIVLDMAMSQFSYGQLSNYELKNQSLPVDGGFDTEGHLTKDPVAIQASKRPLPIGYWKGSGLSLMLDLVAMTLSGGRSTLEIGDLDAEYSVSQLFMAFDLSKMPEQSAMYQSIEHTIKDLQNANPSEENNSVRYPGEGTLKKRAENLEKGIPVEPSIWEEVLNL</sequence>
<evidence type="ECO:0000256" key="1">
    <source>
        <dbReference type="ARBA" id="ARBA00023002"/>
    </source>
</evidence>
<dbReference type="SUPFAM" id="SSF89733">
    <property type="entry name" value="L-sulfolactate dehydrogenase-like"/>
    <property type="match status" value="1"/>
</dbReference>
<dbReference type="EMBL" id="SMGQ01000011">
    <property type="protein sequence ID" value="TCK98703.1"/>
    <property type="molecule type" value="Genomic_DNA"/>
</dbReference>
<gene>
    <name evidence="2" type="ORF">EDC19_1136</name>
</gene>
<dbReference type="Gene3D" id="3.30.1370.60">
    <property type="entry name" value="Hypothetical oxidoreductase yiak, domain 2"/>
    <property type="match status" value="1"/>
</dbReference>
<dbReference type="Gene3D" id="1.10.1530.10">
    <property type="match status" value="1"/>
</dbReference>
<dbReference type="InterPro" id="IPR043143">
    <property type="entry name" value="Mal/L-sulf/L-lact_DH-like_NADP"/>
</dbReference>
<dbReference type="OrthoDB" id="9769447at2"/>
<dbReference type="InterPro" id="IPR043144">
    <property type="entry name" value="Mal/L-sulf/L-lact_DH-like_ah"/>
</dbReference>
<dbReference type="PANTHER" id="PTHR11091">
    <property type="entry name" value="OXIDOREDUCTASE-RELATED"/>
    <property type="match status" value="1"/>
</dbReference>
<dbReference type="Pfam" id="PF02615">
    <property type="entry name" value="Ldh_2"/>
    <property type="match status" value="1"/>
</dbReference>
<dbReference type="Proteomes" id="UP000294545">
    <property type="component" value="Unassembled WGS sequence"/>
</dbReference>